<name>A0A0T5NYP1_9RHOB</name>
<dbReference type="RefSeq" id="WP_057791137.1">
    <property type="nucleotide sequence ID" value="NZ_LAXJ01000003.1"/>
</dbReference>
<accession>A0A0T5NYP1</accession>
<dbReference type="AlphaFoldDB" id="A0A0T5NYP1"/>
<organism evidence="3 4">
    <name type="scientific">Roseovarius atlanticus</name>
    <dbReference type="NCBI Taxonomy" id="1641875"/>
    <lineage>
        <taxon>Bacteria</taxon>
        <taxon>Pseudomonadati</taxon>
        <taxon>Pseudomonadota</taxon>
        <taxon>Alphaproteobacteria</taxon>
        <taxon>Rhodobacterales</taxon>
        <taxon>Roseobacteraceae</taxon>
        <taxon>Roseovarius</taxon>
    </lineage>
</organism>
<keyword evidence="1" id="KW-0472">Membrane</keyword>
<feature type="transmembrane region" description="Helical" evidence="1">
    <location>
        <begin position="309"/>
        <end position="328"/>
    </location>
</feature>
<reference evidence="3 4" key="1">
    <citation type="submission" date="2015-04" db="EMBL/GenBank/DDBJ databases">
        <title>The draft genome sequence of Roseovarius sp.R12b.</title>
        <authorList>
            <person name="Li G."/>
            <person name="Lai Q."/>
            <person name="Shao Z."/>
            <person name="Yan P."/>
        </authorList>
    </citation>
    <scope>NUCLEOTIDE SEQUENCE [LARGE SCALE GENOMIC DNA]</scope>
    <source>
        <strain evidence="3 4">R12B</strain>
    </source>
</reference>
<dbReference type="STRING" id="1641875.XM53_05680"/>
<keyword evidence="1" id="KW-1133">Transmembrane helix</keyword>
<dbReference type="PATRIC" id="fig|1641875.4.peg.3162"/>
<keyword evidence="1" id="KW-0812">Transmembrane</keyword>
<dbReference type="PROSITE" id="PS51257">
    <property type="entry name" value="PROKAR_LIPOPROTEIN"/>
    <property type="match status" value="1"/>
</dbReference>
<evidence type="ECO:0000256" key="1">
    <source>
        <dbReference type="SAM" id="Phobius"/>
    </source>
</evidence>
<dbReference type="SUPFAM" id="SSF53474">
    <property type="entry name" value="alpha/beta-Hydrolases"/>
    <property type="match status" value="1"/>
</dbReference>
<feature type="transmembrane region" description="Helical" evidence="1">
    <location>
        <begin position="448"/>
        <end position="472"/>
    </location>
</feature>
<dbReference type="EMBL" id="LAXJ01000003">
    <property type="protein sequence ID" value="KRS14026.1"/>
    <property type="molecule type" value="Genomic_DNA"/>
</dbReference>
<feature type="transmembrane region" description="Helical" evidence="1">
    <location>
        <begin position="243"/>
        <end position="267"/>
    </location>
</feature>
<feature type="transmembrane region" description="Helical" evidence="1">
    <location>
        <begin position="369"/>
        <end position="390"/>
    </location>
</feature>
<evidence type="ECO:0000259" key="2">
    <source>
        <dbReference type="Pfam" id="PF12146"/>
    </source>
</evidence>
<protein>
    <submittedName>
        <fullName evidence="3">Alpha/beta hydrolase</fullName>
    </submittedName>
</protein>
<dbReference type="Proteomes" id="UP000051295">
    <property type="component" value="Unassembled WGS sequence"/>
</dbReference>
<feature type="transmembrane region" description="Helical" evidence="1">
    <location>
        <begin position="399"/>
        <end position="415"/>
    </location>
</feature>
<gene>
    <name evidence="3" type="ORF">XM53_05680</name>
</gene>
<evidence type="ECO:0000313" key="3">
    <source>
        <dbReference type="EMBL" id="KRS14026.1"/>
    </source>
</evidence>
<evidence type="ECO:0000313" key="4">
    <source>
        <dbReference type="Proteomes" id="UP000051295"/>
    </source>
</evidence>
<keyword evidence="3" id="KW-0378">Hydrolase</keyword>
<dbReference type="InterPro" id="IPR029058">
    <property type="entry name" value="AB_hydrolase_fold"/>
</dbReference>
<dbReference type="InterPro" id="IPR022742">
    <property type="entry name" value="Hydrolase_4"/>
</dbReference>
<dbReference type="GO" id="GO:0016787">
    <property type="term" value="F:hydrolase activity"/>
    <property type="evidence" value="ECO:0007669"/>
    <property type="project" value="UniProtKB-KW"/>
</dbReference>
<sequence>MTVRWHRWLAVAALLLGCWALWTLESARSGVTFEKMSVGPTPVTVWAGSEDGPAVVMAHGFAGSRQMMQGYGLLLAQAGYRVYAYDFEGHGRHPTPMSGDVTAVDGTTRLLVNQTLEVIAAARADAGDVALVGHSMATDVLVRAALETEGIGPLVLLATFSGAVTAQAPDNMLMITGAWEPRLQGFAADAVAAASDGVRREAIVAPAVEHVAILHSREGRAAALDWLNDYYGRDTIVPVPQTGWALIGLLAAITMLFAPVARLFPAVGGLPDELSWRRFAEIVSAPMLAAPMLAAPVDTQVLPVLVADYLALHLLIYGVVQLGALWATGARPGPISILGGVLVLVWTVGVFGFALDRYGANFWPVPERYGIILALALGAVPFMLADAWAVQGAGILHRVFARLGFLASLGIAVALDFEGLFFLLLIAPVIVLFFLSFGWIGRIAASRFGAAGPGVGLGLALAWALGVSFPLFSAG</sequence>
<proteinExistence type="predicted"/>
<feature type="domain" description="Serine aminopeptidase S33" evidence="2">
    <location>
        <begin position="54"/>
        <end position="165"/>
    </location>
</feature>
<comment type="caution">
    <text evidence="3">The sequence shown here is derived from an EMBL/GenBank/DDBJ whole genome shotgun (WGS) entry which is preliminary data.</text>
</comment>
<dbReference type="Pfam" id="PF12146">
    <property type="entry name" value="Hydrolase_4"/>
    <property type="match status" value="1"/>
</dbReference>
<feature type="transmembrane region" description="Helical" evidence="1">
    <location>
        <begin position="421"/>
        <end position="441"/>
    </location>
</feature>
<keyword evidence="4" id="KW-1185">Reference proteome</keyword>
<feature type="transmembrane region" description="Helical" evidence="1">
    <location>
        <begin position="335"/>
        <end position="354"/>
    </location>
</feature>
<dbReference type="Gene3D" id="3.40.50.1820">
    <property type="entry name" value="alpha/beta hydrolase"/>
    <property type="match status" value="1"/>
</dbReference>